<keyword evidence="5" id="KW-0560">Oxidoreductase</keyword>
<gene>
    <name evidence="7" type="ORF">ALO64_00272</name>
</gene>
<evidence type="ECO:0000313" key="7">
    <source>
        <dbReference type="EMBL" id="KPX80162.1"/>
    </source>
</evidence>
<dbReference type="GO" id="GO:0005829">
    <property type="term" value="C:cytosol"/>
    <property type="evidence" value="ECO:0007669"/>
    <property type="project" value="TreeGrafter"/>
</dbReference>
<keyword evidence="4" id="KW-0479">Metal-binding</keyword>
<evidence type="ECO:0000256" key="1">
    <source>
        <dbReference type="ARBA" id="ARBA00001970"/>
    </source>
</evidence>
<organism evidence="7 8">
    <name type="scientific">Pseudomonas meliae</name>
    <dbReference type="NCBI Taxonomy" id="86176"/>
    <lineage>
        <taxon>Bacteria</taxon>
        <taxon>Pseudomonadati</taxon>
        <taxon>Pseudomonadota</taxon>
        <taxon>Gammaproteobacteria</taxon>
        <taxon>Pseudomonadales</taxon>
        <taxon>Pseudomonadaceae</taxon>
        <taxon>Pseudomonas</taxon>
    </lineage>
</organism>
<keyword evidence="8" id="KW-1185">Reference proteome</keyword>
<dbReference type="Gene3D" id="1.10.520.10">
    <property type="match status" value="1"/>
</dbReference>
<accession>A0A0P9V7S4</accession>
<dbReference type="InterPro" id="IPR000763">
    <property type="entry name" value="Catalase_peroxidase"/>
</dbReference>
<dbReference type="GO" id="GO:0070301">
    <property type="term" value="P:cellular response to hydrogen peroxide"/>
    <property type="evidence" value="ECO:0007669"/>
    <property type="project" value="TreeGrafter"/>
</dbReference>
<protein>
    <submittedName>
        <fullName evidence="7">Catalase-peroxidase</fullName>
    </submittedName>
</protein>
<dbReference type="Proteomes" id="UP000050455">
    <property type="component" value="Unassembled WGS sequence"/>
</dbReference>
<dbReference type="EMBL" id="LJQT01000460">
    <property type="protein sequence ID" value="KPX80162.1"/>
    <property type="molecule type" value="Genomic_DNA"/>
</dbReference>
<proteinExistence type="predicted"/>
<dbReference type="AlphaFoldDB" id="A0A0P9V7S4"/>
<keyword evidence="6" id="KW-0408">Iron</keyword>
<name>A0A0P9V7S4_9PSED</name>
<keyword evidence="2 7" id="KW-0575">Peroxidase</keyword>
<sequence length="78" mass="8714">MAVEWRATSGANDTFEARDRKTGAVKWTGTRVDLVFGSHAQLRAISEVYGSSDANEKFVKDFVAAWTKVMNLDRFDLA</sequence>
<dbReference type="PATRIC" id="fig|86176.4.peg.292"/>
<dbReference type="SUPFAM" id="SSF48113">
    <property type="entry name" value="Heme-dependent peroxidases"/>
    <property type="match status" value="1"/>
</dbReference>
<dbReference type="PANTHER" id="PTHR30555:SF0">
    <property type="entry name" value="CATALASE-PEROXIDASE"/>
    <property type="match status" value="1"/>
</dbReference>
<reference evidence="7 8" key="1">
    <citation type="submission" date="2015-09" db="EMBL/GenBank/DDBJ databases">
        <title>Genome announcement of multiple Pseudomonas syringae strains.</title>
        <authorList>
            <person name="Thakur S."/>
            <person name="Wang P.W."/>
            <person name="Gong Y."/>
            <person name="Weir B.S."/>
            <person name="Guttman D.S."/>
        </authorList>
    </citation>
    <scope>NUCLEOTIDE SEQUENCE [LARGE SCALE GENOMIC DNA]</scope>
    <source>
        <strain evidence="7 8">ICMP6289</strain>
    </source>
</reference>
<evidence type="ECO:0000256" key="2">
    <source>
        <dbReference type="ARBA" id="ARBA00022559"/>
    </source>
</evidence>
<evidence type="ECO:0000256" key="3">
    <source>
        <dbReference type="ARBA" id="ARBA00022617"/>
    </source>
</evidence>
<keyword evidence="3" id="KW-0349">Heme</keyword>
<comment type="caution">
    <text evidence="7">The sequence shown here is derived from an EMBL/GenBank/DDBJ whole genome shotgun (WGS) entry which is preliminary data.</text>
</comment>
<dbReference type="GO" id="GO:0004096">
    <property type="term" value="F:catalase activity"/>
    <property type="evidence" value="ECO:0007669"/>
    <property type="project" value="InterPro"/>
</dbReference>
<dbReference type="Gene3D" id="1.10.420.10">
    <property type="entry name" value="Peroxidase, domain 2"/>
    <property type="match status" value="1"/>
</dbReference>
<evidence type="ECO:0000256" key="5">
    <source>
        <dbReference type="ARBA" id="ARBA00023002"/>
    </source>
</evidence>
<dbReference type="InterPro" id="IPR010255">
    <property type="entry name" value="Haem_peroxidase_sf"/>
</dbReference>
<evidence type="ECO:0000256" key="6">
    <source>
        <dbReference type="ARBA" id="ARBA00023004"/>
    </source>
</evidence>
<dbReference type="GO" id="GO:0042744">
    <property type="term" value="P:hydrogen peroxide catabolic process"/>
    <property type="evidence" value="ECO:0007669"/>
    <property type="project" value="TreeGrafter"/>
</dbReference>
<dbReference type="GO" id="GO:0046872">
    <property type="term" value="F:metal ion binding"/>
    <property type="evidence" value="ECO:0007669"/>
    <property type="project" value="UniProtKB-KW"/>
</dbReference>
<dbReference type="GO" id="GO:0020037">
    <property type="term" value="F:heme binding"/>
    <property type="evidence" value="ECO:0007669"/>
    <property type="project" value="InterPro"/>
</dbReference>
<comment type="cofactor">
    <cofactor evidence="1">
        <name>heme b</name>
        <dbReference type="ChEBI" id="CHEBI:60344"/>
    </cofactor>
</comment>
<dbReference type="PANTHER" id="PTHR30555">
    <property type="entry name" value="HYDROPEROXIDASE I, BIFUNCTIONAL CATALASE-PEROXIDASE"/>
    <property type="match status" value="1"/>
</dbReference>
<evidence type="ECO:0000313" key="8">
    <source>
        <dbReference type="Proteomes" id="UP000050455"/>
    </source>
</evidence>
<evidence type="ECO:0000256" key="4">
    <source>
        <dbReference type="ARBA" id="ARBA00022723"/>
    </source>
</evidence>